<sequence length="305" mass="34259">MAASSSTTGKEQAGVDLAKAMDNLVLREGELDDVLINDEEVAQMEKEARWLALARVHTTKPFSLTAFYEKMRVTWGLAYDIDPLEIDDNLFLFKFSCLGDWKKIPVLYRRESVVDQLTRRIGRVISIDLNPPKWFEGDYVRVRASIDVREPLIRFVPLKVRDERHHLEVKYEKMKKMGFFCEICGELGHDRDECGDGVHDENLDKQEDLADTASSPIKGANQVNATESPSVTRKLNMDIDTNVPKDYDADMDDGSVVPPAKDAIPPPPPAYVSPKDHKRSRKGASPNKAISNGSVASTAEDRRAQ</sequence>
<dbReference type="EMBL" id="CM000884">
    <property type="protein sequence ID" value="PNT61655.1"/>
    <property type="molecule type" value="Genomic_DNA"/>
</dbReference>
<evidence type="ECO:0000313" key="3">
    <source>
        <dbReference type="EnsemblPlants" id="PNT61655"/>
    </source>
</evidence>
<accession>A0A2K2CI05</accession>
<dbReference type="InParanoid" id="A0A2K2CI05"/>
<feature type="compositionally biased region" description="Polar residues" evidence="1">
    <location>
        <begin position="288"/>
        <end position="297"/>
    </location>
</feature>
<dbReference type="Gramene" id="PNT61655">
    <property type="protein sequence ID" value="PNT61655"/>
    <property type="gene ID" value="BRADI_5g18324v3"/>
</dbReference>
<reference evidence="2 3" key="1">
    <citation type="journal article" date="2010" name="Nature">
        <title>Genome sequencing and analysis of the model grass Brachypodium distachyon.</title>
        <authorList>
            <consortium name="International Brachypodium Initiative"/>
        </authorList>
    </citation>
    <scope>NUCLEOTIDE SEQUENCE [LARGE SCALE GENOMIC DNA]</scope>
    <source>
        <strain evidence="2 3">Bd21</strain>
    </source>
</reference>
<dbReference type="AlphaFoldDB" id="A0A2K2CI05"/>
<evidence type="ECO:0000313" key="2">
    <source>
        <dbReference type="EMBL" id="PNT61655.1"/>
    </source>
</evidence>
<dbReference type="PANTHER" id="PTHR31286">
    <property type="entry name" value="GLYCINE-RICH CELL WALL STRUCTURAL PROTEIN 1.8-LIKE"/>
    <property type="match status" value="1"/>
</dbReference>
<feature type="region of interest" description="Disordered" evidence="1">
    <location>
        <begin position="213"/>
        <end position="305"/>
    </location>
</feature>
<name>A0A2K2CI05_BRADI</name>
<dbReference type="OrthoDB" id="656425at2759"/>
<reference evidence="3" key="3">
    <citation type="submission" date="2018-08" db="UniProtKB">
        <authorList>
            <consortium name="EnsemblPlants"/>
        </authorList>
    </citation>
    <scope>IDENTIFICATION</scope>
    <source>
        <strain evidence="3">cv. Bd21</strain>
    </source>
</reference>
<dbReference type="Proteomes" id="UP000008810">
    <property type="component" value="Chromosome 5"/>
</dbReference>
<dbReference type="FunCoup" id="A0A2K2CI05">
    <property type="interactions" value="1"/>
</dbReference>
<evidence type="ECO:0000256" key="1">
    <source>
        <dbReference type="SAM" id="MobiDB-lite"/>
    </source>
</evidence>
<dbReference type="PANTHER" id="PTHR31286:SF167">
    <property type="entry name" value="OS09G0268800 PROTEIN"/>
    <property type="match status" value="1"/>
</dbReference>
<dbReference type="EnsemblPlants" id="PNT61655">
    <property type="protein sequence ID" value="PNT61655"/>
    <property type="gene ID" value="BRADI_5g18324v3"/>
</dbReference>
<dbReference type="InterPro" id="IPR040256">
    <property type="entry name" value="At4g02000-like"/>
</dbReference>
<organism evidence="2">
    <name type="scientific">Brachypodium distachyon</name>
    <name type="common">Purple false brome</name>
    <name type="synonym">Trachynia distachya</name>
    <dbReference type="NCBI Taxonomy" id="15368"/>
    <lineage>
        <taxon>Eukaryota</taxon>
        <taxon>Viridiplantae</taxon>
        <taxon>Streptophyta</taxon>
        <taxon>Embryophyta</taxon>
        <taxon>Tracheophyta</taxon>
        <taxon>Spermatophyta</taxon>
        <taxon>Magnoliopsida</taxon>
        <taxon>Liliopsida</taxon>
        <taxon>Poales</taxon>
        <taxon>Poaceae</taxon>
        <taxon>BOP clade</taxon>
        <taxon>Pooideae</taxon>
        <taxon>Stipodae</taxon>
        <taxon>Brachypodieae</taxon>
        <taxon>Brachypodium</taxon>
    </lineage>
</organism>
<keyword evidence="4" id="KW-1185">Reference proteome</keyword>
<evidence type="ECO:0000313" key="4">
    <source>
        <dbReference type="Proteomes" id="UP000008810"/>
    </source>
</evidence>
<protein>
    <submittedName>
        <fullName evidence="2 3">Uncharacterized protein</fullName>
    </submittedName>
</protein>
<proteinExistence type="predicted"/>
<gene>
    <name evidence="2" type="ORF">BRADI_5g18324v3</name>
</gene>
<reference evidence="2" key="2">
    <citation type="submission" date="2017-06" db="EMBL/GenBank/DDBJ databases">
        <title>WGS assembly of Brachypodium distachyon.</title>
        <authorList>
            <consortium name="The International Brachypodium Initiative"/>
            <person name="Lucas S."/>
            <person name="Harmon-Smith M."/>
            <person name="Lail K."/>
            <person name="Tice H."/>
            <person name="Grimwood J."/>
            <person name="Bruce D."/>
            <person name="Barry K."/>
            <person name="Shu S."/>
            <person name="Lindquist E."/>
            <person name="Wang M."/>
            <person name="Pitluck S."/>
            <person name="Vogel J.P."/>
            <person name="Garvin D.F."/>
            <person name="Mockler T.C."/>
            <person name="Schmutz J."/>
            <person name="Rokhsar D."/>
            <person name="Bevan M.W."/>
        </authorList>
    </citation>
    <scope>NUCLEOTIDE SEQUENCE</scope>
    <source>
        <strain evidence="2">Bd21</strain>
    </source>
</reference>
<feature type="compositionally biased region" description="Polar residues" evidence="1">
    <location>
        <begin position="221"/>
        <end position="233"/>
    </location>
</feature>